<comment type="caution">
    <text evidence="2">The sequence shown here is derived from an EMBL/GenBank/DDBJ whole genome shotgun (WGS) entry which is preliminary data.</text>
</comment>
<keyword evidence="3" id="KW-1185">Reference proteome</keyword>
<dbReference type="AlphaFoldDB" id="A0A919P4I1"/>
<dbReference type="RefSeq" id="WP_203758331.1">
    <property type="nucleotide sequence ID" value="NZ_BONK01000018.1"/>
</dbReference>
<name>A0A919P4I1_9CELL</name>
<gene>
    <name evidence="2" type="ORF">Cch01nite_40450</name>
</gene>
<reference evidence="2" key="1">
    <citation type="submission" date="2021-01" db="EMBL/GenBank/DDBJ databases">
        <title>Whole genome shotgun sequence of Cellulomonas chitinilytica NBRC 110799.</title>
        <authorList>
            <person name="Komaki H."/>
            <person name="Tamura T."/>
        </authorList>
    </citation>
    <scope>NUCLEOTIDE SEQUENCE</scope>
    <source>
        <strain evidence="2">NBRC 110799</strain>
    </source>
</reference>
<feature type="region of interest" description="Disordered" evidence="1">
    <location>
        <begin position="183"/>
        <end position="233"/>
    </location>
</feature>
<organism evidence="2 3">
    <name type="scientific">Cellulomonas chitinilytica</name>
    <dbReference type="NCBI Taxonomy" id="398759"/>
    <lineage>
        <taxon>Bacteria</taxon>
        <taxon>Bacillati</taxon>
        <taxon>Actinomycetota</taxon>
        <taxon>Actinomycetes</taxon>
        <taxon>Micrococcales</taxon>
        <taxon>Cellulomonadaceae</taxon>
        <taxon>Cellulomonas</taxon>
    </lineage>
</organism>
<sequence length="233" mass="26110">MTEQRDAILGPRPQAMALPFPRPGRRVLHAFHELDVALTGTAEQRRALGNPALLARPWDPPTCVDRDLRRELWQWLDEVVNWVNTEYVWDAGAMIPACWPRHPHLVHELAVLADLRRRAATALTSDSLEEWHRYALPAFLDRMAQRTKTYCADNHEPRPVQGRLVRNAEATGNRMANFRSDVATIADPAEPPKSVPQPGGARRSGTARTSLPSLHVVESSRFGAEAGEVVDDE</sequence>
<evidence type="ECO:0000313" key="3">
    <source>
        <dbReference type="Proteomes" id="UP000632740"/>
    </source>
</evidence>
<evidence type="ECO:0000256" key="1">
    <source>
        <dbReference type="SAM" id="MobiDB-lite"/>
    </source>
</evidence>
<proteinExistence type="predicted"/>
<protein>
    <recommendedName>
        <fullName evidence="4">DUF4913 domain-containing protein</fullName>
    </recommendedName>
</protein>
<evidence type="ECO:0000313" key="2">
    <source>
        <dbReference type="EMBL" id="GIG23321.1"/>
    </source>
</evidence>
<dbReference type="EMBL" id="BONK01000018">
    <property type="protein sequence ID" value="GIG23321.1"/>
    <property type="molecule type" value="Genomic_DNA"/>
</dbReference>
<dbReference type="Proteomes" id="UP000632740">
    <property type="component" value="Unassembled WGS sequence"/>
</dbReference>
<accession>A0A919P4I1</accession>
<evidence type="ECO:0008006" key="4">
    <source>
        <dbReference type="Google" id="ProtNLM"/>
    </source>
</evidence>